<organism evidence="4 6">
    <name type="scientific">Yarrowia lipolytica</name>
    <name type="common">Candida lipolytica</name>
    <dbReference type="NCBI Taxonomy" id="4952"/>
    <lineage>
        <taxon>Eukaryota</taxon>
        <taxon>Fungi</taxon>
        <taxon>Dikarya</taxon>
        <taxon>Ascomycota</taxon>
        <taxon>Saccharomycotina</taxon>
        <taxon>Dipodascomycetes</taxon>
        <taxon>Dipodascales</taxon>
        <taxon>Dipodascales incertae sedis</taxon>
        <taxon>Yarrowia</taxon>
    </lineage>
</organism>
<reference evidence="4 6" key="1">
    <citation type="journal article" date="2016" name="PLoS ONE">
        <title>Sequence Assembly of Yarrowia lipolytica Strain W29/CLIB89 Shows Transposable Element Diversity.</title>
        <authorList>
            <person name="Magnan C."/>
            <person name="Yu J."/>
            <person name="Chang I."/>
            <person name="Jahn E."/>
            <person name="Kanomata Y."/>
            <person name="Wu J."/>
            <person name="Zeller M."/>
            <person name="Oakes M."/>
            <person name="Baldi P."/>
            <person name="Sandmeyer S."/>
        </authorList>
    </citation>
    <scope>NUCLEOTIDE SEQUENCE [LARGE SCALE GENOMIC DNA]</scope>
    <source>
        <strain evidence="4">CLIB89</strain>
        <strain evidence="6">CLIB89(W29)</strain>
    </source>
</reference>
<keyword evidence="2" id="KW-0647">Proteasome</keyword>
<dbReference type="GO" id="GO:0043248">
    <property type="term" value="P:proteasome assembly"/>
    <property type="evidence" value="ECO:0007669"/>
    <property type="project" value="UniProtKB-UniRule"/>
</dbReference>
<evidence type="ECO:0000313" key="5">
    <source>
        <dbReference type="EMBL" id="RDW24443.1"/>
    </source>
</evidence>
<dbReference type="PANTHER" id="PTHR16771">
    <property type="entry name" value="26 PROTEASOME COMPLEX SUBUNIT DSS1"/>
    <property type="match status" value="1"/>
</dbReference>
<evidence type="ECO:0000313" key="4">
    <source>
        <dbReference type="EMBL" id="AOW03259.1"/>
    </source>
</evidence>
<dbReference type="EMBL" id="CP017555">
    <property type="protein sequence ID" value="AOW03259.1"/>
    <property type="molecule type" value="Genomic_DNA"/>
</dbReference>
<evidence type="ECO:0000256" key="3">
    <source>
        <dbReference type="SAM" id="MobiDB-lite"/>
    </source>
</evidence>
<dbReference type="AlphaFoldDB" id="A0A1D8NCA0"/>
<proteinExistence type="inferred from homology"/>
<dbReference type="GO" id="GO:0005634">
    <property type="term" value="C:nucleus"/>
    <property type="evidence" value="ECO:0007669"/>
    <property type="project" value="UniProtKB-SubCell"/>
</dbReference>
<accession>A0A1D8NCA0</accession>
<dbReference type="eggNOG" id="KOG4764">
    <property type="taxonomic scope" value="Eukaryota"/>
</dbReference>
<dbReference type="Proteomes" id="UP000182444">
    <property type="component" value="Chromosome 1C"/>
</dbReference>
<dbReference type="RefSeq" id="XP_502141.2">
    <property type="nucleotide sequence ID" value="XM_502141.2"/>
</dbReference>
<dbReference type="Pfam" id="PF05160">
    <property type="entry name" value="DSS1_SEM1"/>
    <property type="match status" value="1"/>
</dbReference>
<dbReference type="KEGG" id="yli:2909664"/>
<evidence type="ECO:0000313" key="7">
    <source>
        <dbReference type="Proteomes" id="UP000256601"/>
    </source>
</evidence>
<dbReference type="GO" id="GO:0008541">
    <property type="term" value="C:proteasome regulatory particle, lid subcomplex"/>
    <property type="evidence" value="ECO:0007669"/>
    <property type="project" value="UniProtKB-UniRule"/>
</dbReference>
<feature type="compositionally biased region" description="Basic and acidic residues" evidence="3">
    <location>
        <begin position="1"/>
        <end position="11"/>
    </location>
</feature>
<comment type="similarity">
    <text evidence="1 2">Belongs to the DSS1/SEM1 family.</text>
</comment>
<dbReference type="VEuPathDB" id="FungiDB:YALI0_C22528g"/>
<evidence type="ECO:0000256" key="2">
    <source>
        <dbReference type="RuleBase" id="RU369057"/>
    </source>
</evidence>
<feature type="compositionally biased region" description="Acidic residues" evidence="3">
    <location>
        <begin position="49"/>
        <end position="62"/>
    </location>
</feature>
<feature type="compositionally biased region" description="Acidic residues" evidence="3">
    <location>
        <begin position="16"/>
        <end position="34"/>
    </location>
</feature>
<dbReference type="VEuPathDB" id="FungiDB:YALI1_C30946g"/>
<dbReference type="PANTHER" id="PTHR16771:SF0">
    <property type="entry name" value="26S PROTEASOME COMPLEX SUBUNIT SEM1"/>
    <property type="match status" value="1"/>
</dbReference>
<dbReference type="GO" id="GO:0006406">
    <property type="term" value="P:mRNA export from nucleus"/>
    <property type="evidence" value="ECO:0007669"/>
    <property type="project" value="UniProtKB-UniRule"/>
</dbReference>
<evidence type="ECO:0000313" key="6">
    <source>
        <dbReference type="Proteomes" id="UP000182444"/>
    </source>
</evidence>
<keyword evidence="2" id="KW-0539">Nucleus</keyword>
<dbReference type="InterPro" id="IPR007834">
    <property type="entry name" value="DSS1_SEM1"/>
</dbReference>
<dbReference type="EMBL" id="KZ859034">
    <property type="protein sequence ID" value="RDW24443.1"/>
    <property type="molecule type" value="Genomic_DNA"/>
</dbReference>
<feature type="region of interest" description="Disordered" evidence="3">
    <location>
        <begin position="1"/>
        <end position="74"/>
    </location>
</feature>
<sequence>MSDKQNEDKPKVLVTLEEDDEFEDFPVEDWNEAESEVKLASNSNTQQLWEEDWDHDDAEDDFSAQLKEELSKTR</sequence>
<reference evidence="5 7" key="2">
    <citation type="submission" date="2018-07" db="EMBL/GenBank/DDBJ databases">
        <title>Draft Genome Assemblies for Five Robust Yarrowia lipolytica Strains Exhibiting High Lipid Production and Pentose Sugar Utilization and Sugar Alcohol Secretion from Undetoxified Lignocellulosic Biomass Hydrolysates.</title>
        <authorList>
            <consortium name="DOE Joint Genome Institute"/>
            <person name="Walker C."/>
            <person name="Ryu S."/>
            <person name="Na H."/>
            <person name="Zane M."/>
            <person name="LaButti K."/>
            <person name="Lipzen A."/>
            <person name="Haridas S."/>
            <person name="Barry K."/>
            <person name="Grigoriev I.V."/>
            <person name="Quarterman J."/>
            <person name="Slininger P."/>
            <person name="Dien B."/>
            <person name="Trinh C.T."/>
        </authorList>
    </citation>
    <scope>NUCLEOTIDE SEQUENCE [LARGE SCALE GENOMIC DNA]</scope>
    <source>
        <strain evidence="5 7">YB392</strain>
    </source>
</reference>
<comment type="subcellular location">
    <subcellularLocation>
        <location evidence="2">Nucleus</location>
    </subcellularLocation>
</comment>
<dbReference type="OMA" id="TLWENNW"/>
<dbReference type="Proteomes" id="UP000256601">
    <property type="component" value="Unassembled WGS sequence"/>
</dbReference>
<protein>
    <recommendedName>
        <fullName evidence="2">26S proteasome complex subunit SEM1</fullName>
    </recommendedName>
</protein>
<evidence type="ECO:0000256" key="1">
    <source>
        <dbReference type="ARBA" id="ARBA00034491"/>
    </source>
</evidence>
<dbReference type="GO" id="GO:0000724">
    <property type="term" value="P:double-strand break repair via homologous recombination"/>
    <property type="evidence" value="ECO:0007669"/>
    <property type="project" value="TreeGrafter"/>
</dbReference>
<name>A0A1D8NCA0_YARLL</name>
<dbReference type="SMART" id="SM01385">
    <property type="entry name" value="DSS1_SEM1"/>
    <property type="match status" value="1"/>
</dbReference>
<dbReference type="GeneID" id="2909664"/>
<gene>
    <name evidence="5" type="ORF">B0I71DRAFT_134301</name>
    <name evidence="4" type="ORF">YALI1_C30946g</name>
</gene>
<comment type="function">
    <text evidence="2">Component of the 26S proteasome, a multiprotein complex involved in the ATP-dependent degradation of ubiquitinated proteins.</text>
</comment>